<evidence type="ECO:0000256" key="5">
    <source>
        <dbReference type="ARBA" id="ARBA00022801"/>
    </source>
</evidence>
<dbReference type="GO" id="GO:0042742">
    <property type="term" value="P:defense response to bacterium"/>
    <property type="evidence" value="ECO:0007669"/>
    <property type="project" value="UniProtKB-KW"/>
</dbReference>
<protein>
    <recommendedName>
        <fullName evidence="2">lysozyme</fullName>
        <ecNumber evidence="2">3.2.1.17</ecNumber>
    </recommendedName>
</protein>
<keyword evidence="5" id="KW-0378">Hydrolase</keyword>
<dbReference type="GO" id="GO:0003796">
    <property type="term" value="F:lysozyme activity"/>
    <property type="evidence" value="ECO:0007669"/>
    <property type="project" value="UniProtKB-EC"/>
</dbReference>
<dbReference type="InterPro" id="IPR008597">
    <property type="entry name" value="Invert_lysozyme"/>
</dbReference>
<feature type="disulfide bond" evidence="9">
    <location>
        <begin position="114"/>
        <end position="123"/>
    </location>
</feature>
<keyword evidence="4" id="KW-0081">Bacteriolytic enzyme</keyword>
<keyword evidence="3" id="KW-0929">Antimicrobial</keyword>
<dbReference type="Pfam" id="PF05497">
    <property type="entry name" value="Destabilase"/>
    <property type="match status" value="2"/>
</dbReference>
<evidence type="ECO:0000256" key="2">
    <source>
        <dbReference type="ARBA" id="ARBA00012732"/>
    </source>
</evidence>
<keyword evidence="6" id="KW-0044">Antibiotic</keyword>
<dbReference type="EMBL" id="CAIIXF020000077">
    <property type="protein sequence ID" value="CAH1802770.1"/>
    <property type="molecule type" value="Genomic_DNA"/>
</dbReference>
<evidence type="ECO:0000256" key="8">
    <source>
        <dbReference type="ARBA" id="ARBA00023295"/>
    </source>
</evidence>
<name>A0A8S4QAX4_OWEFU</name>
<evidence type="ECO:0000256" key="9">
    <source>
        <dbReference type="PIRSR" id="PIRSR608597-3"/>
    </source>
</evidence>
<gene>
    <name evidence="10" type="ORF">OFUS_LOCUS26417</name>
</gene>
<dbReference type="PANTHER" id="PTHR11195">
    <property type="entry name" value="DESTABILASE-RELATED"/>
    <property type="match status" value="1"/>
</dbReference>
<keyword evidence="11" id="KW-1185">Reference proteome</keyword>
<keyword evidence="8" id="KW-0326">Glycosidase</keyword>
<reference evidence="10" key="1">
    <citation type="submission" date="2022-03" db="EMBL/GenBank/DDBJ databases">
        <authorList>
            <person name="Martin C."/>
        </authorList>
    </citation>
    <scope>NUCLEOTIDE SEQUENCE</scope>
</reference>
<evidence type="ECO:0000313" key="11">
    <source>
        <dbReference type="Proteomes" id="UP000749559"/>
    </source>
</evidence>
<dbReference type="AlphaFoldDB" id="A0A8S4QAX4"/>
<feature type="disulfide bond" evidence="9">
    <location>
        <begin position="97"/>
        <end position="179"/>
    </location>
</feature>
<organism evidence="10 11">
    <name type="scientific">Owenia fusiformis</name>
    <name type="common">Polychaete worm</name>
    <dbReference type="NCBI Taxonomy" id="6347"/>
    <lineage>
        <taxon>Eukaryota</taxon>
        <taxon>Metazoa</taxon>
        <taxon>Spiralia</taxon>
        <taxon>Lophotrochozoa</taxon>
        <taxon>Annelida</taxon>
        <taxon>Polychaeta</taxon>
        <taxon>Sedentaria</taxon>
        <taxon>Canalipalpata</taxon>
        <taxon>Sabellida</taxon>
        <taxon>Oweniida</taxon>
        <taxon>Oweniidae</taxon>
        <taxon>Owenia</taxon>
    </lineage>
</organism>
<feature type="disulfide bond" evidence="9">
    <location>
        <begin position="146"/>
        <end position="153"/>
    </location>
</feature>
<evidence type="ECO:0000256" key="3">
    <source>
        <dbReference type="ARBA" id="ARBA00022529"/>
    </source>
</evidence>
<dbReference type="SUPFAM" id="SSF53955">
    <property type="entry name" value="Lysozyme-like"/>
    <property type="match status" value="1"/>
</dbReference>
<evidence type="ECO:0000313" key="10">
    <source>
        <dbReference type="EMBL" id="CAH1802770.1"/>
    </source>
</evidence>
<keyword evidence="7 9" id="KW-1015">Disulfide bond</keyword>
<comment type="catalytic activity">
    <reaction evidence="1">
        <text>Hydrolysis of (1-&gt;4)-beta-linkages between N-acetylmuramic acid and N-acetyl-D-glucosamine residues in a peptidoglycan and between N-acetyl-D-glucosamine residues in chitodextrins.</text>
        <dbReference type="EC" id="3.2.1.17"/>
    </reaction>
</comment>
<feature type="non-terminal residue" evidence="10">
    <location>
        <position position="1"/>
    </location>
</feature>
<feature type="disulfide bond" evidence="9">
    <location>
        <begin position="102"/>
        <end position="107"/>
    </location>
</feature>
<dbReference type="Gene3D" id="1.10.530.10">
    <property type="match status" value="2"/>
</dbReference>
<dbReference type="PROSITE" id="PS51909">
    <property type="entry name" value="LYSOZYME_I"/>
    <property type="match status" value="2"/>
</dbReference>
<feature type="disulfide bond" evidence="9">
    <location>
        <begin position="136"/>
        <end position="157"/>
    </location>
</feature>
<accession>A0A8S4QAX4</accession>
<evidence type="ECO:0000256" key="6">
    <source>
        <dbReference type="ARBA" id="ARBA00023022"/>
    </source>
</evidence>
<evidence type="ECO:0000256" key="7">
    <source>
        <dbReference type="ARBA" id="ARBA00023157"/>
    </source>
</evidence>
<dbReference type="PANTHER" id="PTHR11195:SF13">
    <property type="entry name" value="INVERTEBRATE-TYPE LYSOZYME 2-RELATED"/>
    <property type="match status" value="1"/>
</dbReference>
<sequence length="232" mass="26087">GPMWISEAVWNECGKLKGDWKSCARDSVTCTKECVKNYLNKYRTRCTGKPADQITCEEDAKLYMAGPPNGCKSTSSSATNYWISVQQCLPVSKPYDCIDCMCEASGCQKYLGKCTNDQGTWRCGPMWISEAVWNECGKLKGDWKSCARDSVTCTKECVKNYLNKYRTRCTGKPADQITCEEDAKLYMAGPPNGCKSTSSSASNYWNSVQKCLPVSKPCKQKFFHLCKIWHYS</sequence>
<dbReference type="InterPro" id="IPR023346">
    <property type="entry name" value="Lysozyme-like_dom_sf"/>
</dbReference>
<dbReference type="GO" id="GO:0031640">
    <property type="term" value="P:killing of cells of another organism"/>
    <property type="evidence" value="ECO:0007669"/>
    <property type="project" value="UniProtKB-KW"/>
</dbReference>
<dbReference type="Proteomes" id="UP000749559">
    <property type="component" value="Unassembled WGS sequence"/>
</dbReference>
<evidence type="ECO:0000256" key="4">
    <source>
        <dbReference type="ARBA" id="ARBA00022638"/>
    </source>
</evidence>
<dbReference type="EC" id="3.2.1.17" evidence="2"/>
<comment type="caution">
    <text evidence="10">The sequence shown here is derived from an EMBL/GenBank/DDBJ whole genome shotgun (WGS) entry which is preliminary data.</text>
</comment>
<evidence type="ECO:0000256" key="1">
    <source>
        <dbReference type="ARBA" id="ARBA00000632"/>
    </source>
</evidence>
<dbReference type="OrthoDB" id="6337871at2759"/>
<proteinExistence type="predicted"/>